<dbReference type="eggNOG" id="COG0719">
    <property type="taxonomic scope" value="Bacteria"/>
</dbReference>
<dbReference type="PANTHER" id="PTHR43575">
    <property type="entry name" value="PROTEIN ABCI7, CHLOROPLASTIC"/>
    <property type="match status" value="1"/>
</dbReference>
<organism evidence="4 5">
    <name type="scientific">Furfurilactobacillus rossiae DSM 15814</name>
    <dbReference type="NCBI Taxonomy" id="1114972"/>
    <lineage>
        <taxon>Bacteria</taxon>
        <taxon>Bacillati</taxon>
        <taxon>Bacillota</taxon>
        <taxon>Bacilli</taxon>
        <taxon>Lactobacillales</taxon>
        <taxon>Lactobacillaceae</taxon>
        <taxon>Furfurilactobacillus</taxon>
    </lineage>
</organism>
<dbReference type="Pfam" id="PF19295">
    <property type="entry name" value="SufBD_N"/>
    <property type="match status" value="1"/>
</dbReference>
<comment type="caution">
    <text evidence="4">The sequence shown here is derived from an EMBL/GenBank/DDBJ whole genome shotgun (WGS) entry which is preliminary data.</text>
</comment>
<dbReference type="InterPro" id="IPR011542">
    <property type="entry name" value="SUF_FeS_clus_asmbl_SufD"/>
</dbReference>
<reference evidence="4 5" key="1">
    <citation type="journal article" date="2015" name="Genome Announc.">
        <title>Expanding the biotechnology potential of lactobacilli through comparative genomics of 213 strains and associated genera.</title>
        <authorList>
            <person name="Sun Z."/>
            <person name="Harris H.M."/>
            <person name="McCann A."/>
            <person name="Guo C."/>
            <person name="Argimon S."/>
            <person name="Zhang W."/>
            <person name="Yang X."/>
            <person name="Jeffery I.B."/>
            <person name="Cooney J.C."/>
            <person name="Kagawa T.F."/>
            <person name="Liu W."/>
            <person name="Song Y."/>
            <person name="Salvetti E."/>
            <person name="Wrobel A."/>
            <person name="Rasinkangas P."/>
            <person name="Parkhill J."/>
            <person name="Rea M.C."/>
            <person name="O'Sullivan O."/>
            <person name="Ritari J."/>
            <person name="Douillard F.P."/>
            <person name="Paul Ross R."/>
            <person name="Yang R."/>
            <person name="Briner A.E."/>
            <person name="Felis G.E."/>
            <person name="de Vos W.M."/>
            <person name="Barrangou R."/>
            <person name="Klaenhammer T.R."/>
            <person name="Caufield P.W."/>
            <person name="Cui Y."/>
            <person name="Zhang H."/>
            <person name="O'Toole P.W."/>
        </authorList>
    </citation>
    <scope>NUCLEOTIDE SEQUENCE [LARGE SCALE GENOMIC DNA]</scope>
    <source>
        <strain evidence="4 5">DSM 15814</strain>
    </source>
</reference>
<dbReference type="PANTHER" id="PTHR43575:SF1">
    <property type="entry name" value="PROTEIN ABCI7, CHLOROPLASTIC"/>
    <property type="match status" value="1"/>
</dbReference>
<evidence type="ECO:0000259" key="2">
    <source>
        <dbReference type="Pfam" id="PF01458"/>
    </source>
</evidence>
<dbReference type="InterPro" id="IPR000825">
    <property type="entry name" value="SUF_FeS_clus_asmbl_SufBD_core"/>
</dbReference>
<dbReference type="SUPFAM" id="SSF101960">
    <property type="entry name" value="Stabilizer of iron transporter SufD"/>
    <property type="match status" value="1"/>
</dbReference>
<gene>
    <name evidence="4" type="ORF">FD35_GL001171</name>
</gene>
<evidence type="ECO:0000313" key="5">
    <source>
        <dbReference type="Proteomes" id="UP000051999"/>
    </source>
</evidence>
<dbReference type="PATRIC" id="fig|1114972.6.peg.1187"/>
<evidence type="ECO:0000313" key="4">
    <source>
        <dbReference type="EMBL" id="KRL56877.1"/>
    </source>
</evidence>
<dbReference type="NCBIfam" id="TIGR01981">
    <property type="entry name" value="sufD"/>
    <property type="match status" value="1"/>
</dbReference>
<sequence>MIMSQETMPLVEDTVTKHDEPTWMADKRRVAIDQLPTLKMPRIQRFDYRDWQLMPSTEIHWQSSSASLAQSELDATTAKMDDQQISVVQVGQTTTQVKLPAQLAKQGVLVMDLFDAMREYPELVKPHLMTNVIKTNETKLTSYHMAMLTSGIFVYVPRGVVVNQPIEAHIIQDSTKTDHPLISHVLIVAEAGSEFAFTQHLSTVGEAENIANCFVEIDAAEDSRVRFSSLDAFGPKTETYFERRGLAATHANIDWAVGLLNDGNTIGNIDTNLLGEGAETDSKMIAITDGTARMGINNGVTNRGKHSVGNILQRGVLLGQSQLVFNGIGDIIHGASGAKAEQENRLLMMSNEARGNANPILLIDENDVLAGHAASVGQVDQQQLYYLMSRGIDRQQAQRLVIRGFLGVVLSAIPAKTVRQELITTIERKLTDEN</sequence>
<accession>A0A0R1RIZ7</accession>
<dbReference type="InterPro" id="IPR055346">
    <property type="entry name" value="Fe-S_cluster_assembly_SufBD"/>
</dbReference>
<protein>
    <submittedName>
        <fullName evidence="4">ABC transporter component</fullName>
    </submittedName>
</protein>
<dbReference type="InterPro" id="IPR045595">
    <property type="entry name" value="SufBD_N"/>
</dbReference>
<proteinExistence type="inferred from homology"/>
<evidence type="ECO:0000259" key="3">
    <source>
        <dbReference type="Pfam" id="PF19295"/>
    </source>
</evidence>
<feature type="domain" description="SUF system FeS cluster assembly SufBD N-terminal" evidence="3">
    <location>
        <begin position="17"/>
        <end position="166"/>
    </location>
</feature>
<dbReference type="GO" id="GO:0016226">
    <property type="term" value="P:iron-sulfur cluster assembly"/>
    <property type="evidence" value="ECO:0007669"/>
    <property type="project" value="InterPro"/>
</dbReference>
<feature type="domain" description="SUF system FeS cluster assembly SufBD core" evidence="2">
    <location>
        <begin position="177"/>
        <end position="405"/>
    </location>
</feature>
<dbReference type="Pfam" id="PF01458">
    <property type="entry name" value="SUFBD_core"/>
    <property type="match status" value="1"/>
</dbReference>
<evidence type="ECO:0000256" key="1">
    <source>
        <dbReference type="ARBA" id="ARBA00043967"/>
    </source>
</evidence>
<name>A0A0R1RIZ7_9LACO</name>
<dbReference type="Proteomes" id="UP000051999">
    <property type="component" value="Unassembled WGS sequence"/>
</dbReference>
<dbReference type="STRING" id="1114972.FD35_GL001171"/>
<comment type="similarity">
    <text evidence="1">Belongs to the iron-sulfur cluster assembly SufBD family.</text>
</comment>
<dbReference type="InterPro" id="IPR037284">
    <property type="entry name" value="SUF_FeS_clus_asmbl_SufBD_sf"/>
</dbReference>
<dbReference type="AlphaFoldDB" id="A0A0R1RIZ7"/>
<keyword evidence="5" id="KW-1185">Reference proteome</keyword>
<dbReference type="EMBL" id="AZFF01000002">
    <property type="protein sequence ID" value="KRL56877.1"/>
    <property type="molecule type" value="Genomic_DNA"/>
</dbReference>